<comment type="subcellular location">
    <subcellularLocation>
        <location evidence="1">Membrane</location>
        <topology evidence="1">Multi-pass membrane protein</topology>
    </subcellularLocation>
</comment>
<reference evidence="14" key="1">
    <citation type="submission" date="2024-07" db="EMBL/GenBank/DDBJ databases">
        <authorList>
            <person name="Yu S.T."/>
        </authorList>
    </citation>
    <scope>NUCLEOTIDE SEQUENCE</scope>
    <source>
        <strain evidence="14">R35</strain>
    </source>
</reference>
<keyword evidence="10" id="KW-0739">Sodium transport</keyword>
<sequence>MSDTDLFRLFASLMTLLLAAHLMGRLFTRLRQPPVIGEILGGLFFGPSLFGLIAPDAQAWLFPKTGPAASGLALIYQLGILLLMFLAGIQMRAVFARQDSRVVGIIAVVGMVVPFAFGLLLVQVVDLSDVMGKAADKTALTLVIACAVAITSIPVISRIMLDLGIAGTAFARVVLSVAVLEDIVLNVVIAIALGMVDSGKHDTFGAAALLGVGSGYGSVAYHALVSVGFFGLMAVVSVVARRLLGGGPKNGAGLRGGARDLSHSRVAVQLSLVLAAAGGCLFLGITPMYGAFVVGLVAGWGRSQETAGSEPAKAVHGFATGFFIPVYFAVVGLKLDLVHSFAPLFTLLFIAFACVVKAASVYAGARWAGRPPADSVNLAVAMNARGGPGIVLATLSYDAGIINATLFTTLVLTAVITSLMAGSWLERAISRGLLPRTDASLPPVAEGAEGSERSERRPEPAGAGAGQAS</sequence>
<dbReference type="PANTHER" id="PTHR43562">
    <property type="entry name" value="NAPA-TYPE SODIUM/HYDROGEN ANTIPORTER"/>
    <property type="match status" value="1"/>
</dbReference>
<evidence type="ECO:0000256" key="1">
    <source>
        <dbReference type="ARBA" id="ARBA00004141"/>
    </source>
</evidence>
<name>A0AB39SAV7_9ACTN</name>
<feature type="transmembrane region" description="Helical" evidence="12">
    <location>
        <begin position="219"/>
        <end position="240"/>
    </location>
</feature>
<feature type="transmembrane region" description="Helical" evidence="12">
    <location>
        <begin position="314"/>
        <end position="333"/>
    </location>
</feature>
<dbReference type="GO" id="GO:1902600">
    <property type="term" value="P:proton transmembrane transport"/>
    <property type="evidence" value="ECO:0007669"/>
    <property type="project" value="InterPro"/>
</dbReference>
<dbReference type="Gene3D" id="1.20.1530.20">
    <property type="match status" value="1"/>
</dbReference>
<feature type="transmembrane region" description="Helical" evidence="12">
    <location>
        <begin position="142"/>
        <end position="161"/>
    </location>
</feature>
<keyword evidence="8" id="KW-0406">Ion transport</keyword>
<feature type="compositionally biased region" description="Basic and acidic residues" evidence="11">
    <location>
        <begin position="450"/>
        <end position="459"/>
    </location>
</feature>
<organism evidence="14">
    <name type="scientific">Streptomyces sp. R35</name>
    <dbReference type="NCBI Taxonomy" id="3238630"/>
    <lineage>
        <taxon>Bacteria</taxon>
        <taxon>Bacillati</taxon>
        <taxon>Actinomycetota</taxon>
        <taxon>Actinomycetes</taxon>
        <taxon>Kitasatosporales</taxon>
        <taxon>Streptomycetaceae</taxon>
        <taxon>Streptomyces</taxon>
    </lineage>
</organism>
<dbReference type="GO" id="GO:0015297">
    <property type="term" value="F:antiporter activity"/>
    <property type="evidence" value="ECO:0007669"/>
    <property type="project" value="UniProtKB-KW"/>
</dbReference>
<feature type="transmembrane region" description="Helical" evidence="12">
    <location>
        <begin position="401"/>
        <end position="425"/>
    </location>
</feature>
<evidence type="ECO:0000256" key="10">
    <source>
        <dbReference type="ARBA" id="ARBA00023201"/>
    </source>
</evidence>
<dbReference type="GO" id="GO:0006814">
    <property type="term" value="P:sodium ion transport"/>
    <property type="evidence" value="ECO:0007669"/>
    <property type="project" value="UniProtKB-KW"/>
</dbReference>
<feature type="transmembrane region" description="Helical" evidence="12">
    <location>
        <begin position="345"/>
        <end position="365"/>
    </location>
</feature>
<accession>A0AB39SAV7</accession>
<dbReference type="AlphaFoldDB" id="A0AB39SAV7"/>
<feature type="domain" description="Cation/H+ exchanger transmembrane" evidence="13">
    <location>
        <begin position="18"/>
        <end position="427"/>
    </location>
</feature>
<feature type="transmembrane region" description="Helical" evidence="12">
    <location>
        <begin position="35"/>
        <end position="54"/>
    </location>
</feature>
<feature type="transmembrane region" description="Helical" evidence="12">
    <location>
        <begin position="6"/>
        <end position="23"/>
    </location>
</feature>
<evidence type="ECO:0000256" key="4">
    <source>
        <dbReference type="ARBA" id="ARBA00022449"/>
    </source>
</evidence>
<keyword evidence="4" id="KW-0050">Antiport</keyword>
<feature type="transmembrane region" description="Helical" evidence="12">
    <location>
        <begin position="173"/>
        <end position="196"/>
    </location>
</feature>
<gene>
    <name evidence="14" type="ORF">AB5J50_27345</name>
</gene>
<dbReference type="Pfam" id="PF00999">
    <property type="entry name" value="Na_H_Exchanger"/>
    <property type="match status" value="1"/>
</dbReference>
<evidence type="ECO:0000256" key="8">
    <source>
        <dbReference type="ARBA" id="ARBA00023065"/>
    </source>
</evidence>
<evidence type="ECO:0000256" key="2">
    <source>
        <dbReference type="ARBA" id="ARBA00005551"/>
    </source>
</evidence>
<keyword evidence="5 12" id="KW-0812">Transmembrane</keyword>
<dbReference type="InterPro" id="IPR038770">
    <property type="entry name" value="Na+/solute_symporter_sf"/>
</dbReference>
<evidence type="ECO:0000256" key="12">
    <source>
        <dbReference type="SAM" id="Phobius"/>
    </source>
</evidence>
<feature type="region of interest" description="Disordered" evidence="11">
    <location>
        <begin position="439"/>
        <end position="469"/>
    </location>
</feature>
<comment type="similarity">
    <text evidence="2">Belongs to the monovalent cation:proton antiporter 2 (CPA2) transporter (TC 2.A.37) family.</text>
</comment>
<dbReference type="GO" id="GO:0016020">
    <property type="term" value="C:membrane"/>
    <property type="evidence" value="ECO:0007669"/>
    <property type="project" value="UniProtKB-SubCell"/>
</dbReference>
<proteinExistence type="inferred from homology"/>
<evidence type="ECO:0000256" key="7">
    <source>
        <dbReference type="ARBA" id="ARBA00023053"/>
    </source>
</evidence>
<evidence type="ECO:0000256" key="5">
    <source>
        <dbReference type="ARBA" id="ARBA00022692"/>
    </source>
</evidence>
<evidence type="ECO:0000313" key="14">
    <source>
        <dbReference type="EMBL" id="XDQ64231.1"/>
    </source>
</evidence>
<feature type="transmembrane region" description="Helical" evidence="12">
    <location>
        <begin position="102"/>
        <end position="122"/>
    </location>
</feature>
<dbReference type="PANTHER" id="PTHR43562:SF3">
    <property type="entry name" value="SODIUM ION_PROTON EXCHANGER (EUROFUNG)"/>
    <property type="match status" value="1"/>
</dbReference>
<keyword evidence="6 12" id="KW-1133">Transmembrane helix</keyword>
<evidence type="ECO:0000256" key="11">
    <source>
        <dbReference type="SAM" id="MobiDB-lite"/>
    </source>
</evidence>
<dbReference type="EMBL" id="CP163440">
    <property type="protein sequence ID" value="XDQ64231.1"/>
    <property type="molecule type" value="Genomic_DNA"/>
</dbReference>
<feature type="transmembrane region" description="Helical" evidence="12">
    <location>
        <begin position="74"/>
        <end position="95"/>
    </location>
</feature>
<evidence type="ECO:0000259" key="13">
    <source>
        <dbReference type="Pfam" id="PF00999"/>
    </source>
</evidence>
<keyword evidence="7" id="KW-0915">Sodium</keyword>
<evidence type="ECO:0000256" key="9">
    <source>
        <dbReference type="ARBA" id="ARBA00023136"/>
    </source>
</evidence>
<feature type="transmembrane region" description="Helical" evidence="12">
    <location>
        <begin position="272"/>
        <end position="294"/>
    </location>
</feature>
<evidence type="ECO:0000256" key="3">
    <source>
        <dbReference type="ARBA" id="ARBA00022448"/>
    </source>
</evidence>
<protein>
    <submittedName>
        <fullName evidence="14">Cation:proton antiporter</fullName>
    </submittedName>
</protein>
<dbReference type="InterPro" id="IPR006153">
    <property type="entry name" value="Cation/H_exchanger_TM"/>
</dbReference>
<keyword evidence="9 12" id="KW-0472">Membrane</keyword>
<dbReference type="RefSeq" id="WP_369260912.1">
    <property type="nucleotide sequence ID" value="NZ_CP163440.1"/>
</dbReference>
<keyword evidence="3" id="KW-0813">Transport</keyword>
<evidence type="ECO:0000256" key="6">
    <source>
        <dbReference type="ARBA" id="ARBA00022989"/>
    </source>
</evidence>